<reference evidence="1 2" key="1">
    <citation type="submission" date="2020-07" db="EMBL/GenBank/DDBJ databases">
        <title>Genomic Encyclopedia of Type Strains, Phase III (KMG-III): the genomes of soil and plant-associated and newly described type strains.</title>
        <authorList>
            <person name="Whitman W."/>
        </authorList>
    </citation>
    <scope>NUCLEOTIDE SEQUENCE [LARGE SCALE GENOMIC DNA]</scope>
    <source>
        <strain evidence="1 2">DSM 11255</strain>
    </source>
</reference>
<organism evidence="1 2">
    <name type="scientific">Carboxydothermus ferrireducens DSM 11255</name>
    <dbReference type="NCBI Taxonomy" id="1119529"/>
    <lineage>
        <taxon>Bacteria</taxon>
        <taxon>Bacillati</taxon>
        <taxon>Bacillota</taxon>
        <taxon>Clostridia</taxon>
        <taxon>Thermoanaerobacterales</taxon>
        <taxon>Thermoanaerobacteraceae</taxon>
        <taxon>Carboxydothermus</taxon>
    </lineage>
</organism>
<proteinExistence type="predicted"/>
<dbReference type="InterPro" id="IPR017853">
    <property type="entry name" value="GH"/>
</dbReference>
<protein>
    <submittedName>
        <fullName evidence="1">Uncharacterized protein</fullName>
    </submittedName>
</protein>
<accession>A0ABX2R8M5</accession>
<dbReference type="SUPFAM" id="SSF51445">
    <property type="entry name" value="(Trans)glycosidases"/>
    <property type="match status" value="1"/>
</dbReference>
<dbReference type="EMBL" id="JACCBS010000002">
    <property type="protein sequence ID" value="NYE57528.1"/>
    <property type="molecule type" value="Genomic_DNA"/>
</dbReference>
<dbReference type="Gene3D" id="3.20.20.80">
    <property type="entry name" value="Glycosidases"/>
    <property type="match status" value="1"/>
</dbReference>
<evidence type="ECO:0000313" key="1">
    <source>
        <dbReference type="EMBL" id="NYE57528.1"/>
    </source>
</evidence>
<sequence>MDLKKGVEVPSWVVTAYENQYHQTWNYLGPGFVFIYKDNTVFALEKDKDFTEDKLQIKFRRNYANEFGAKDRVNYYYWFEVLTPTDSEVLADFNLHLTPAGKEKLQKFHLPTRFPSILKKTASGYTAYYFAGDFVDIKNLPSFYQYSLLPFYNKNLRFYSEGSSEHFFWQVYFPVMKKIIREAKHFPVKPVKLEYFEDNGTKLVARTEGQKFKVYQKGRWQDFYIKGVNLGLATPGKWFTEMPEDEGTYLDWFTLISAMNANTVRLYTLAPPAFYRALKTFNETHPDKPLYLLQKIWPEENPPDQNYLNKEYFTSFKKEIENVVNAVHGKADIPERKGRAYGKYDADVSYWTIAYLVGRELEPDEVISTNEKNKGYKFTGEYLLSHGSPTESWLAESCNYVLKYEDNKYNMQHPVAIVSWPTLDPIEHDSEYNAAGRKDLEYNDKVSVNINNFDIASKNKAGFFGAYHIYPNYPDFMNNEEKYKKYYDDQGRFMYGGYLKEFMAVHRKFPALVAEFGLSTGMGNAHTNPDGYNHGGLDEITQGRGIVRMMEAIRREGYIGGSIFEWIDEWAKKTWITEPFMIPYERHVLWHNAIDPEQNYGILAFEPNTPEKGLVITDTGQIKTVKISSNEAYLYLDLEFAQKINLTKAELLIGLDTFDRNLGEFKYDPGLPLTAPSGMEFLLRLKNGKLKILAHPNYNIGEYKFAPTKSSYGIFTEIRPLINKERVTKDGRKIAPIYQDGSTLNYGDFSDSNHAWYVEGNVLHLRLPWNKLNFTDPSSHRVLYDPGKYTLLNRDQLKTTITDGIVVTAVLKEGSNIVDLFPGELEFTLVKYNYDGWEVPKYTVRLKKSYEIIKEYFGKLK</sequence>
<evidence type="ECO:0000313" key="2">
    <source>
        <dbReference type="Proteomes" id="UP000604066"/>
    </source>
</evidence>
<dbReference type="Proteomes" id="UP000604066">
    <property type="component" value="Unassembled WGS sequence"/>
</dbReference>
<dbReference type="RefSeq" id="WP_154652713.1">
    <property type="nucleotide sequence ID" value="NZ_ATYG01000009.1"/>
</dbReference>
<keyword evidence="2" id="KW-1185">Reference proteome</keyword>
<name>A0ABX2R8M5_9THEO</name>
<gene>
    <name evidence="1" type="ORF">HDG70_001243</name>
</gene>
<comment type="caution">
    <text evidence="1">The sequence shown here is derived from an EMBL/GenBank/DDBJ whole genome shotgun (WGS) entry which is preliminary data.</text>
</comment>